<gene>
    <name evidence="1" type="ORF">DZC73_14165</name>
</gene>
<proteinExistence type="predicted"/>
<dbReference type="EMBL" id="QUSW01000003">
    <property type="protein sequence ID" value="RQP24432.1"/>
    <property type="molecule type" value="Genomic_DNA"/>
</dbReference>
<reference evidence="1 2" key="2">
    <citation type="submission" date="2018-12" db="EMBL/GenBank/DDBJ databases">
        <title>Rhizobacter gummiphilus sp. nov., a rubber-degrading bacterium isolated from the soil of a botanical garden in Japan.</title>
        <authorList>
            <person name="Shunsuke S.S."/>
        </authorList>
    </citation>
    <scope>NUCLEOTIDE SEQUENCE [LARGE SCALE GENOMIC DNA]</scope>
    <source>
        <strain evidence="1 2">S-16</strain>
    </source>
</reference>
<sequence>MNTPERDPLLSDKLSAWLDDQLPPAQRAEIDAWLQEHPEDAARVRLWAADRDALRARLGPAAEEPVPGKLEHLVMNYTPARRSAGALRWAAGVGIFVLGTMVGAGSAWRMLGDDDSAAGPGWERRVMGAHAVYAPEVRHPVEVAVAAATPEDSRAQEEHLSRWLTKRVDRPVKLFDLRAQGFELIGGRLLPETNGPCAQLMYQRVGQPAATRVTVYLRKPESNTPAAFKYERQGELGMFYWVEGTTGYAIVGALPREQLLALAEAIYKQVG</sequence>
<keyword evidence="2" id="KW-1185">Reference proteome</keyword>
<dbReference type="RefSeq" id="WP_124540965.1">
    <property type="nucleotide sequence ID" value="NZ_QUSW01000003.1"/>
</dbReference>
<evidence type="ECO:0000313" key="1">
    <source>
        <dbReference type="EMBL" id="RQP24432.1"/>
    </source>
</evidence>
<dbReference type="Proteomes" id="UP000267464">
    <property type="component" value="Unassembled WGS sequence"/>
</dbReference>
<name>A0A3N7J0F7_9BURK</name>
<reference evidence="1 2" key="1">
    <citation type="submission" date="2018-08" db="EMBL/GenBank/DDBJ databases">
        <authorList>
            <person name="Khan S.A."/>
            <person name="Jeon C.O."/>
            <person name="Chun B.H."/>
            <person name="Jeong S.E."/>
        </authorList>
    </citation>
    <scope>NUCLEOTIDE SEQUENCE [LARGE SCALE GENOMIC DNA]</scope>
    <source>
        <strain evidence="1 2">S-16</strain>
    </source>
</reference>
<accession>A0A3N7J0F7</accession>
<dbReference type="AlphaFoldDB" id="A0A3N7J0F7"/>
<comment type="caution">
    <text evidence="1">The sequence shown here is derived from an EMBL/GenBank/DDBJ whole genome shotgun (WGS) entry which is preliminary data.</text>
</comment>
<organism evidence="1 2">
    <name type="scientific">Piscinibacter terrae</name>
    <dbReference type="NCBI Taxonomy" id="2496871"/>
    <lineage>
        <taxon>Bacteria</taxon>
        <taxon>Pseudomonadati</taxon>
        <taxon>Pseudomonadota</taxon>
        <taxon>Betaproteobacteria</taxon>
        <taxon>Burkholderiales</taxon>
        <taxon>Sphaerotilaceae</taxon>
        <taxon>Piscinibacter</taxon>
    </lineage>
</organism>
<protein>
    <submittedName>
        <fullName evidence="1">Anti-sigma factor</fullName>
    </submittedName>
</protein>
<evidence type="ECO:0000313" key="2">
    <source>
        <dbReference type="Proteomes" id="UP000267464"/>
    </source>
</evidence>
<dbReference type="OrthoDB" id="9152892at2"/>